<dbReference type="InterPro" id="IPR038441">
    <property type="entry name" value="THAP_Znf_sf"/>
</dbReference>
<proteinExistence type="evidence at transcript level"/>
<dbReference type="EMBL" id="GFAC01002179">
    <property type="protein sequence ID" value="JAT97009.1"/>
    <property type="molecule type" value="mRNA"/>
</dbReference>
<feature type="region of interest" description="Disordered" evidence="6">
    <location>
        <begin position="211"/>
        <end position="231"/>
    </location>
</feature>
<dbReference type="Gene3D" id="6.20.210.20">
    <property type="entry name" value="THAP domain"/>
    <property type="match status" value="1"/>
</dbReference>
<dbReference type="SUPFAM" id="SSF57716">
    <property type="entry name" value="Glucocorticoid receptor-like (DNA-binding domain)"/>
    <property type="match status" value="1"/>
</dbReference>
<dbReference type="AlphaFoldDB" id="A0A1E1XCT1"/>
<organism evidence="8">
    <name type="scientific">Amblyomma aureolatum</name>
    <dbReference type="NCBI Taxonomy" id="187763"/>
    <lineage>
        <taxon>Eukaryota</taxon>
        <taxon>Metazoa</taxon>
        <taxon>Ecdysozoa</taxon>
        <taxon>Arthropoda</taxon>
        <taxon>Chelicerata</taxon>
        <taxon>Arachnida</taxon>
        <taxon>Acari</taxon>
        <taxon>Parasitiformes</taxon>
        <taxon>Ixodida</taxon>
        <taxon>Ixodoidea</taxon>
        <taxon>Ixodidae</taxon>
        <taxon>Amblyomminae</taxon>
        <taxon>Amblyomma</taxon>
    </lineage>
</organism>
<feature type="region of interest" description="Disordered" evidence="6">
    <location>
        <begin position="175"/>
        <end position="199"/>
    </location>
</feature>
<evidence type="ECO:0000256" key="5">
    <source>
        <dbReference type="PROSITE-ProRule" id="PRU00309"/>
    </source>
</evidence>
<dbReference type="PANTHER" id="PTHR46927:SF3">
    <property type="entry name" value="THAP-TYPE DOMAIN-CONTAINING PROTEIN"/>
    <property type="match status" value="1"/>
</dbReference>
<accession>A0A1E1XCT1</accession>
<evidence type="ECO:0000256" key="2">
    <source>
        <dbReference type="ARBA" id="ARBA00022771"/>
    </source>
</evidence>
<evidence type="ECO:0000256" key="1">
    <source>
        <dbReference type="ARBA" id="ARBA00022723"/>
    </source>
</evidence>
<dbReference type="PANTHER" id="PTHR46927">
    <property type="entry name" value="AGAP005574-PA"/>
    <property type="match status" value="1"/>
</dbReference>
<dbReference type="PROSITE" id="PS50950">
    <property type="entry name" value="ZF_THAP"/>
    <property type="match status" value="1"/>
</dbReference>
<sequence>MTCCVPFCSSYAGKAKLTGEPSVSFHEFPVTNIREAWIKAISREGPNKTLWQPHETAKVCSIHFRLEDYKEGTKGRRLKPNAVPSIFPGYPAYMQISAERIRSKASNQPQHRLTEAFPRVASCPKSKKRLLCDALATEKRDACTEKISKRTSETVCCANPTTPERRTKVIVREPLRTTSQTESTTQRNNSCIPTSEDSRRPAILRLVPAERASREQQQQQQQQPSVAEEECRVPNDQLTLCTEEHRAFGTQTALTGVTLGALCDEIKLLKQRCSELQGQLNDALGENCRLKAKIHSCQGPCGI</sequence>
<dbReference type="Pfam" id="PF05485">
    <property type="entry name" value="THAP"/>
    <property type="match status" value="1"/>
</dbReference>
<dbReference type="SMART" id="SM00980">
    <property type="entry name" value="THAP"/>
    <property type="match status" value="1"/>
</dbReference>
<evidence type="ECO:0000256" key="4">
    <source>
        <dbReference type="ARBA" id="ARBA00023125"/>
    </source>
</evidence>
<dbReference type="GO" id="GO:0008270">
    <property type="term" value="F:zinc ion binding"/>
    <property type="evidence" value="ECO:0007669"/>
    <property type="project" value="UniProtKB-KW"/>
</dbReference>
<evidence type="ECO:0000256" key="3">
    <source>
        <dbReference type="ARBA" id="ARBA00022833"/>
    </source>
</evidence>
<dbReference type="GO" id="GO:0003677">
    <property type="term" value="F:DNA binding"/>
    <property type="evidence" value="ECO:0007669"/>
    <property type="project" value="UniProtKB-UniRule"/>
</dbReference>
<dbReference type="InterPro" id="IPR006612">
    <property type="entry name" value="THAP_Znf"/>
</dbReference>
<evidence type="ECO:0000256" key="6">
    <source>
        <dbReference type="SAM" id="MobiDB-lite"/>
    </source>
</evidence>
<reference evidence="8" key="1">
    <citation type="journal article" date="2017" name="Front. Cell. Infect. Microbiol.">
        <title>The Distinct Transcriptional Response of the Midgut of Amblyomma sculptum and Amblyomma aureolatum Ticks to Rickettsia rickettsii Correlates to Their Differences in Susceptibility to Infection.</title>
        <authorList>
            <person name="Martins L.A."/>
            <person name="Galletti M.F.B.M."/>
            <person name="Ribeiro J.M."/>
            <person name="Fujita A."/>
            <person name="Costa F.B."/>
            <person name="Labruna M.B."/>
            <person name="Daffre S."/>
            <person name="Fogaca A.C."/>
        </authorList>
    </citation>
    <scope>NUCLEOTIDE SEQUENCE</scope>
</reference>
<keyword evidence="2 5" id="KW-0863">Zinc-finger</keyword>
<name>A0A1E1XCT1_9ACAR</name>
<keyword evidence="1" id="KW-0479">Metal-binding</keyword>
<feature type="compositionally biased region" description="Low complexity" evidence="6">
    <location>
        <begin position="176"/>
        <end position="189"/>
    </location>
</feature>
<evidence type="ECO:0000259" key="7">
    <source>
        <dbReference type="PROSITE" id="PS50950"/>
    </source>
</evidence>
<evidence type="ECO:0000313" key="8">
    <source>
        <dbReference type="EMBL" id="JAT97009.1"/>
    </source>
</evidence>
<keyword evidence="4 5" id="KW-0238">DNA-binding</keyword>
<dbReference type="InterPro" id="IPR052224">
    <property type="entry name" value="THAP_domain_protein"/>
</dbReference>
<protein>
    <submittedName>
        <fullName evidence="8">Putative dna transposase thap9</fullName>
    </submittedName>
</protein>
<keyword evidence="3" id="KW-0862">Zinc</keyword>
<feature type="domain" description="THAP-type" evidence="7">
    <location>
        <begin position="1"/>
        <end position="87"/>
    </location>
</feature>